<name>A0A564LB12_9ENTR</name>
<reference evidence="1 2" key="1">
    <citation type="submission" date="2019-07" db="EMBL/GenBank/DDBJ databases">
        <authorList>
            <person name="Brisse S."/>
            <person name="Rodrigues C."/>
            <person name="Thorpe H."/>
        </authorList>
    </citation>
    <scope>NUCLEOTIDE SEQUENCE [LARGE SCALE GENOMIC DNA]</scope>
    <source>
        <strain evidence="1">SB6408</strain>
    </source>
</reference>
<organism evidence="1 2">
    <name type="scientific">Klebsiella spallanzanii</name>
    <dbReference type="NCBI Taxonomy" id="2587528"/>
    <lineage>
        <taxon>Bacteria</taxon>
        <taxon>Pseudomonadati</taxon>
        <taxon>Pseudomonadota</taxon>
        <taxon>Gammaproteobacteria</taxon>
        <taxon>Enterobacterales</taxon>
        <taxon>Enterobacteriaceae</taxon>
        <taxon>Klebsiella/Raoultella group</taxon>
        <taxon>Klebsiella</taxon>
    </lineage>
</organism>
<dbReference type="Proteomes" id="UP000318370">
    <property type="component" value="Unassembled WGS sequence"/>
</dbReference>
<evidence type="ECO:0000313" key="2">
    <source>
        <dbReference type="Proteomes" id="UP000318370"/>
    </source>
</evidence>
<gene>
    <name evidence="1" type="ORF">SB6408_05415</name>
</gene>
<dbReference type="EMBL" id="CABGHF010000019">
    <property type="protein sequence ID" value="VUS78799.1"/>
    <property type="molecule type" value="Genomic_DNA"/>
</dbReference>
<proteinExistence type="predicted"/>
<sequence>MKEVRAGFIRSVYVSYCHTVHSHKSAAGDILNVNNPGGKTPAYTADSSLIKKKPL</sequence>
<evidence type="ECO:0000313" key="1">
    <source>
        <dbReference type="EMBL" id="VUS78799.1"/>
    </source>
</evidence>
<accession>A0A564LB12</accession>
<dbReference type="RefSeq" id="WP_185931887.1">
    <property type="nucleotide sequence ID" value="NZ_CABGHF010000019.1"/>
</dbReference>
<dbReference type="AlphaFoldDB" id="A0A564LB12"/>
<protein>
    <submittedName>
        <fullName evidence="1">Uncharacterized protein</fullName>
    </submittedName>
</protein>